<gene>
    <name evidence="1" type="ORF">GMARGA_LOCUS21376</name>
</gene>
<comment type="caution">
    <text evidence="1">The sequence shown here is derived from an EMBL/GenBank/DDBJ whole genome shotgun (WGS) entry which is preliminary data.</text>
</comment>
<dbReference type="Proteomes" id="UP000789901">
    <property type="component" value="Unassembled WGS sequence"/>
</dbReference>
<reference evidence="1 2" key="1">
    <citation type="submission" date="2021-06" db="EMBL/GenBank/DDBJ databases">
        <authorList>
            <person name="Kallberg Y."/>
            <person name="Tangrot J."/>
            <person name="Rosling A."/>
        </authorList>
    </citation>
    <scope>NUCLEOTIDE SEQUENCE [LARGE SCALE GENOMIC DNA]</scope>
    <source>
        <strain evidence="1 2">120-4 pot B 10/14</strain>
    </source>
</reference>
<accession>A0ABN7VQ95</accession>
<organism evidence="1 2">
    <name type="scientific">Gigaspora margarita</name>
    <dbReference type="NCBI Taxonomy" id="4874"/>
    <lineage>
        <taxon>Eukaryota</taxon>
        <taxon>Fungi</taxon>
        <taxon>Fungi incertae sedis</taxon>
        <taxon>Mucoromycota</taxon>
        <taxon>Glomeromycotina</taxon>
        <taxon>Glomeromycetes</taxon>
        <taxon>Diversisporales</taxon>
        <taxon>Gigasporaceae</taxon>
        <taxon>Gigaspora</taxon>
    </lineage>
</organism>
<evidence type="ECO:0000313" key="2">
    <source>
        <dbReference type="Proteomes" id="UP000789901"/>
    </source>
</evidence>
<keyword evidence="2" id="KW-1185">Reference proteome</keyword>
<dbReference type="EMBL" id="CAJVQB010019684">
    <property type="protein sequence ID" value="CAG8791990.1"/>
    <property type="molecule type" value="Genomic_DNA"/>
</dbReference>
<protein>
    <submittedName>
        <fullName evidence="1">19147_t:CDS:1</fullName>
    </submittedName>
</protein>
<dbReference type="Pfam" id="PF12784">
    <property type="entry name" value="PDDEXK_2"/>
    <property type="match status" value="1"/>
</dbReference>
<name>A0ABN7VQ95_GIGMA</name>
<evidence type="ECO:0000313" key="1">
    <source>
        <dbReference type="EMBL" id="CAG8791990.1"/>
    </source>
</evidence>
<proteinExistence type="predicted"/>
<sequence>MAIYLLVKQKTCRIELNHLRNLVTGRCFFNPKNDIAFKKIFGVEQNKSLLLSFLNSILRQEGDNMIEEVELLTQELPPQYEDSKKIYFRCFLLGQKYIEISDEPPNEVPGEIQEAYRVLERHHWSLTEIEIYEKTMIAILNDEDTIRTFKNEVEKKYSLQDISDTTGLSASKFEELSNQ</sequence>